<dbReference type="Pfam" id="PF05208">
    <property type="entry name" value="ALG3"/>
    <property type="match status" value="1"/>
</dbReference>
<accession>A0A2M6YU21</accession>
<evidence type="ECO:0000313" key="3">
    <source>
        <dbReference type="Proteomes" id="UP000230184"/>
    </source>
</evidence>
<feature type="transmembrane region" description="Helical" evidence="1">
    <location>
        <begin position="199"/>
        <end position="219"/>
    </location>
</feature>
<feature type="transmembrane region" description="Helical" evidence="1">
    <location>
        <begin position="147"/>
        <end position="165"/>
    </location>
</feature>
<name>A0A2M6YU21_9BACT</name>
<protein>
    <recommendedName>
        <fullName evidence="4">Glycosyltransferase RgtA/B/C/D-like domain-containing protein</fullName>
    </recommendedName>
</protein>
<dbReference type="Proteomes" id="UP000230184">
    <property type="component" value="Unassembled WGS sequence"/>
</dbReference>
<feature type="transmembrane region" description="Helical" evidence="1">
    <location>
        <begin position="295"/>
        <end position="315"/>
    </location>
</feature>
<feature type="transmembrane region" description="Helical" evidence="1">
    <location>
        <begin position="262"/>
        <end position="283"/>
    </location>
</feature>
<keyword evidence="1" id="KW-1133">Transmembrane helix</keyword>
<feature type="transmembrane region" description="Helical" evidence="1">
    <location>
        <begin position="7"/>
        <end position="26"/>
    </location>
</feature>
<feature type="transmembrane region" description="Helical" evidence="1">
    <location>
        <begin position="112"/>
        <end position="135"/>
    </location>
</feature>
<evidence type="ECO:0000313" key="2">
    <source>
        <dbReference type="EMBL" id="PIU37014.1"/>
    </source>
</evidence>
<dbReference type="GO" id="GO:0000030">
    <property type="term" value="F:mannosyltransferase activity"/>
    <property type="evidence" value="ECO:0007669"/>
    <property type="project" value="InterPro"/>
</dbReference>
<comment type="caution">
    <text evidence="2">The sequence shown here is derived from an EMBL/GenBank/DDBJ whole genome shotgun (WGS) entry which is preliminary data.</text>
</comment>
<feature type="transmembrane region" description="Helical" evidence="1">
    <location>
        <begin position="362"/>
        <end position="380"/>
    </location>
</feature>
<feature type="transmembrane region" description="Helical" evidence="1">
    <location>
        <begin position="58"/>
        <end position="80"/>
    </location>
</feature>
<dbReference type="AlphaFoldDB" id="A0A2M6YU21"/>
<feature type="transmembrane region" description="Helical" evidence="1">
    <location>
        <begin position="231"/>
        <end position="250"/>
    </location>
</feature>
<evidence type="ECO:0000256" key="1">
    <source>
        <dbReference type="SAM" id="Phobius"/>
    </source>
</evidence>
<keyword evidence="1" id="KW-0812">Transmembrane</keyword>
<feature type="transmembrane region" description="Helical" evidence="1">
    <location>
        <begin position="324"/>
        <end position="342"/>
    </location>
</feature>
<feature type="transmembrane region" description="Helical" evidence="1">
    <location>
        <begin position="400"/>
        <end position="424"/>
    </location>
</feature>
<keyword evidence="1" id="KW-0472">Membrane</keyword>
<dbReference type="EMBL" id="PEWY01000087">
    <property type="protein sequence ID" value="PIU37014.1"/>
    <property type="molecule type" value="Genomic_DNA"/>
</dbReference>
<evidence type="ECO:0008006" key="4">
    <source>
        <dbReference type="Google" id="ProtNLM"/>
    </source>
</evidence>
<feature type="transmembrane region" description="Helical" evidence="1">
    <location>
        <begin position="87"/>
        <end position="106"/>
    </location>
</feature>
<organism evidence="2 3">
    <name type="scientific">Candidatus Roizmanbacteria bacterium CG07_land_8_20_14_0_80_34_15</name>
    <dbReference type="NCBI Taxonomy" id="1974849"/>
    <lineage>
        <taxon>Bacteria</taxon>
        <taxon>Candidatus Roizmaniibacteriota</taxon>
    </lineage>
</organism>
<gene>
    <name evidence="2" type="ORF">COT02_03045</name>
</gene>
<dbReference type="InterPro" id="IPR007873">
    <property type="entry name" value="Glycosyltransferase_ALG3"/>
</dbReference>
<proteinExistence type="predicted"/>
<sequence>MSFIKKHLLFFLFLLGLILRLLIIFYDYSWDVNNHMVWAKDFLTRGPQNFYETQSSNVFATLTPNYPPLAVFIFVVMRLINPLIHNIYWWLNLNIPLIPSGLIFFLEKLVFLAALMKVPAILADLGIAFLIFLFAKKIIPKDKKNQIIAISLILFNPAFIFNSALWGQIDSIPIFFVLLSIYFLLYTKRSVISATMFTLALLVKPTAIIFLPVFIIVFINKFGIKKSIINLFITNIIFCLFFLPFTFSPYKTYLNKILAAQSLPYVTNGALNFWVLIAGFRGIKDVAPFLLNIPYRYFGYFIVGLINIFIILCLIKSKKITEDFFMALFIASFAAFLFLTKMHERYSLLPLVFLLVYSFKKTKFTGWFIILSIVSFINHYRNWVVPRIEPVTKILESLPFAYIVSVINVFIFLYLSGSFFLSILSRRRALTTK</sequence>
<reference evidence="3" key="1">
    <citation type="submission" date="2017-09" db="EMBL/GenBank/DDBJ databases">
        <title>Depth-based differentiation of microbial function through sediment-hosted aquifers and enrichment of novel symbionts in the deep terrestrial subsurface.</title>
        <authorList>
            <person name="Probst A.J."/>
            <person name="Ladd B."/>
            <person name="Jarett J.K."/>
            <person name="Geller-Mcgrath D.E."/>
            <person name="Sieber C.M.K."/>
            <person name="Emerson J.B."/>
            <person name="Anantharaman K."/>
            <person name="Thomas B.C."/>
            <person name="Malmstrom R."/>
            <person name="Stieglmeier M."/>
            <person name="Klingl A."/>
            <person name="Woyke T."/>
            <person name="Ryan C.M."/>
            <person name="Banfield J.F."/>
        </authorList>
    </citation>
    <scope>NUCLEOTIDE SEQUENCE [LARGE SCALE GENOMIC DNA]</scope>
</reference>